<feature type="transmembrane region" description="Helical" evidence="7">
    <location>
        <begin position="318"/>
        <end position="342"/>
    </location>
</feature>
<dbReference type="Proteomes" id="UP000446658">
    <property type="component" value="Unassembled WGS sequence"/>
</dbReference>
<protein>
    <submittedName>
        <fullName evidence="8">YjbE family putative metal transport protein</fullName>
    </submittedName>
</protein>
<feature type="transmembrane region" description="Helical" evidence="7">
    <location>
        <begin position="165"/>
        <end position="185"/>
    </location>
</feature>
<evidence type="ECO:0000256" key="4">
    <source>
        <dbReference type="ARBA" id="ARBA00022989"/>
    </source>
</evidence>
<evidence type="ECO:0000256" key="2">
    <source>
        <dbReference type="ARBA" id="ARBA00007511"/>
    </source>
</evidence>
<dbReference type="EMBL" id="WLYX01000001">
    <property type="protein sequence ID" value="MTD33281.1"/>
    <property type="molecule type" value="Genomic_DNA"/>
</dbReference>
<dbReference type="PANTHER" id="PTHR30238">
    <property type="entry name" value="MEMBRANE BOUND PREDICTED REDOX MODULATOR"/>
    <property type="match status" value="1"/>
</dbReference>
<comment type="caution">
    <text evidence="8">The sequence shown here is derived from an EMBL/GenBank/DDBJ whole genome shotgun (WGS) entry which is preliminary data.</text>
</comment>
<keyword evidence="5 7" id="KW-0472">Membrane</keyword>
<keyword evidence="4 7" id="KW-1133">Transmembrane helix</keyword>
<dbReference type="GO" id="GO:0016020">
    <property type="term" value="C:membrane"/>
    <property type="evidence" value="ECO:0007669"/>
    <property type="project" value="UniProtKB-SubCell"/>
</dbReference>
<evidence type="ECO:0000256" key="7">
    <source>
        <dbReference type="SAM" id="Phobius"/>
    </source>
</evidence>
<feature type="region of interest" description="Disordered" evidence="6">
    <location>
        <begin position="289"/>
        <end position="308"/>
    </location>
</feature>
<sequence>MELDSLTHSLGMGIQVFFLDLILSGDNALVIAMACRALPRHLMKKAMILGTGFAIVLRIMLTTMVGTLMQVAFVKLMGAALLLSIAIKLILGDDEEAKTEYAAADQLWSAVMVVVMADLVLSPDNVVALAAAAQGSVLFLVLGLLCSVPLLMYGSFFITRLLDNYPILIPAGGAMLGWIAGQVAVTDPLIADWINTQSPALTVVIPALCVLFVLGESRIMQQTRVGLAEPPALGWFDGIVSRLSRLGTAENEVASQPVLVSEAASASIEPSLPALAVALPLASPALVPSGDQPSEVPPSVAEPVARPRRELRQNSPELVFLLRIVVGLAVVVGVCVLGWLVYHLISRGFLPTPTHPHRRNH</sequence>
<dbReference type="NCBIfam" id="TIGR03717">
    <property type="entry name" value="R_switched_YjbE"/>
    <property type="match status" value="1"/>
</dbReference>
<name>A0A844GDD3_9NEIS</name>
<dbReference type="InterPro" id="IPR022301">
    <property type="entry name" value="Integral_membrane_YjbE"/>
</dbReference>
<evidence type="ECO:0000256" key="3">
    <source>
        <dbReference type="ARBA" id="ARBA00022692"/>
    </source>
</evidence>
<evidence type="ECO:0000313" key="8">
    <source>
        <dbReference type="EMBL" id="MTD33281.1"/>
    </source>
</evidence>
<dbReference type="Pfam" id="PF03741">
    <property type="entry name" value="TerC"/>
    <property type="match status" value="1"/>
</dbReference>
<reference evidence="8 9" key="1">
    <citation type="submission" date="2019-11" db="EMBL/GenBank/DDBJ databases">
        <title>Draft genome sequence of Paludibacterium sp. dN18-1.</title>
        <authorList>
            <person name="Im W.-T."/>
        </authorList>
    </citation>
    <scope>NUCLEOTIDE SEQUENCE [LARGE SCALE GENOMIC DNA]</scope>
    <source>
        <strain evidence="9">dN 18-1</strain>
    </source>
</reference>
<dbReference type="InterPro" id="IPR005496">
    <property type="entry name" value="Integral_membrane_TerC"/>
</dbReference>
<organism evidence="8 9">
    <name type="scientific">Paludibacterium denitrificans</name>
    <dbReference type="NCBI Taxonomy" id="2675226"/>
    <lineage>
        <taxon>Bacteria</taxon>
        <taxon>Pseudomonadati</taxon>
        <taxon>Pseudomonadota</taxon>
        <taxon>Betaproteobacteria</taxon>
        <taxon>Neisseriales</taxon>
        <taxon>Chromobacteriaceae</taxon>
        <taxon>Paludibacterium</taxon>
    </lineage>
</organism>
<comment type="subcellular location">
    <subcellularLocation>
        <location evidence="1">Membrane</location>
        <topology evidence="1">Multi-pass membrane protein</topology>
    </subcellularLocation>
</comment>
<keyword evidence="9" id="KW-1185">Reference proteome</keyword>
<dbReference type="PANTHER" id="PTHR30238:SF4">
    <property type="entry name" value="SLL1022 PROTEIN"/>
    <property type="match status" value="1"/>
</dbReference>
<evidence type="ECO:0000256" key="6">
    <source>
        <dbReference type="SAM" id="MobiDB-lite"/>
    </source>
</evidence>
<feature type="transmembrane region" description="Helical" evidence="7">
    <location>
        <begin position="127"/>
        <end position="153"/>
    </location>
</feature>
<feature type="transmembrane region" description="Helical" evidence="7">
    <location>
        <begin position="12"/>
        <end position="34"/>
    </location>
</feature>
<evidence type="ECO:0000256" key="1">
    <source>
        <dbReference type="ARBA" id="ARBA00004141"/>
    </source>
</evidence>
<accession>A0A844GDD3</accession>
<gene>
    <name evidence="8" type="ORF">GKE73_09455</name>
</gene>
<feature type="transmembrane region" description="Helical" evidence="7">
    <location>
        <begin position="197"/>
        <end position="214"/>
    </location>
</feature>
<evidence type="ECO:0000256" key="5">
    <source>
        <dbReference type="ARBA" id="ARBA00023136"/>
    </source>
</evidence>
<proteinExistence type="inferred from homology"/>
<feature type="compositionally biased region" description="Low complexity" evidence="6">
    <location>
        <begin position="289"/>
        <end position="304"/>
    </location>
</feature>
<feature type="transmembrane region" description="Helical" evidence="7">
    <location>
        <begin position="46"/>
        <end position="66"/>
    </location>
</feature>
<comment type="similarity">
    <text evidence="2">Belongs to the TerC family.</text>
</comment>
<evidence type="ECO:0000313" key="9">
    <source>
        <dbReference type="Proteomes" id="UP000446658"/>
    </source>
</evidence>
<dbReference type="RefSeq" id="WP_230370102.1">
    <property type="nucleotide sequence ID" value="NZ_WLYX01000001.1"/>
</dbReference>
<dbReference type="AlphaFoldDB" id="A0A844GDD3"/>
<keyword evidence="3 7" id="KW-0812">Transmembrane</keyword>